<dbReference type="InParanoid" id="A0A0C2ZM49"/>
<dbReference type="Proteomes" id="UP000053989">
    <property type="component" value="Unassembled WGS sequence"/>
</dbReference>
<dbReference type="AlphaFoldDB" id="A0A0C2ZM49"/>
<keyword evidence="3" id="KW-1185">Reference proteome</keyword>
<reference evidence="3" key="2">
    <citation type="submission" date="2015-01" db="EMBL/GenBank/DDBJ databases">
        <title>Evolutionary Origins and Diversification of the Mycorrhizal Mutualists.</title>
        <authorList>
            <consortium name="DOE Joint Genome Institute"/>
            <consortium name="Mycorrhizal Genomics Consortium"/>
            <person name="Kohler A."/>
            <person name="Kuo A."/>
            <person name="Nagy L.G."/>
            <person name="Floudas D."/>
            <person name="Copeland A."/>
            <person name="Barry K.W."/>
            <person name="Cichocki N."/>
            <person name="Veneault-Fourrey C."/>
            <person name="LaButti K."/>
            <person name="Lindquist E.A."/>
            <person name="Lipzen A."/>
            <person name="Lundell T."/>
            <person name="Morin E."/>
            <person name="Murat C."/>
            <person name="Riley R."/>
            <person name="Ohm R."/>
            <person name="Sun H."/>
            <person name="Tunlid A."/>
            <person name="Henrissat B."/>
            <person name="Grigoriev I.V."/>
            <person name="Hibbett D.S."/>
            <person name="Martin F."/>
        </authorList>
    </citation>
    <scope>NUCLEOTIDE SEQUENCE [LARGE SCALE GENOMIC DNA]</scope>
    <source>
        <strain evidence="3">Foug A</strain>
    </source>
</reference>
<dbReference type="EMBL" id="KN822173">
    <property type="protein sequence ID" value="KIM53692.1"/>
    <property type="molecule type" value="Genomic_DNA"/>
</dbReference>
<protein>
    <submittedName>
        <fullName evidence="2">Uncharacterized protein</fullName>
    </submittedName>
</protein>
<name>A0A0C2ZM49_9AGAM</name>
<dbReference type="HOGENOM" id="CLU_2924004_0_0_1"/>
<feature type="region of interest" description="Disordered" evidence="1">
    <location>
        <begin position="1"/>
        <end position="28"/>
    </location>
</feature>
<proteinExistence type="predicted"/>
<accession>A0A0C2ZM49</accession>
<gene>
    <name evidence="2" type="ORF">SCLCIDRAFT_1222561</name>
</gene>
<sequence length="61" mass="7031">MTLCRHTPLDDETSNSESEGRKSDDGGCLGFSYFTVLRSRFHVHSTSRRAFQHNLVFNRLL</sequence>
<evidence type="ECO:0000313" key="3">
    <source>
        <dbReference type="Proteomes" id="UP000053989"/>
    </source>
</evidence>
<reference evidence="2 3" key="1">
    <citation type="submission" date="2014-04" db="EMBL/GenBank/DDBJ databases">
        <authorList>
            <consortium name="DOE Joint Genome Institute"/>
            <person name="Kuo A."/>
            <person name="Kohler A."/>
            <person name="Nagy L.G."/>
            <person name="Floudas D."/>
            <person name="Copeland A."/>
            <person name="Barry K.W."/>
            <person name="Cichocki N."/>
            <person name="Veneault-Fourrey C."/>
            <person name="LaButti K."/>
            <person name="Lindquist E.A."/>
            <person name="Lipzen A."/>
            <person name="Lundell T."/>
            <person name="Morin E."/>
            <person name="Murat C."/>
            <person name="Sun H."/>
            <person name="Tunlid A."/>
            <person name="Henrissat B."/>
            <person name="Grigoriev I.V."/>
            <person name="Hibbett D.S."/>
            <person name="Martin F."/>
            <person name="Nordberg H.P."/>
            <person name="Cantor M.N."/>
            <person name="Hua S.X."/>
        </authorList>
    </citation>
    <scope>NUCLEOTIDE SEQUENCE [LARGE SCALE GENOMIC DNA]</scope>
    <source>
        <strain evidence="2 3">Foug A</strain>
    </source>
</reference>
<evidence type="ECO:0000256" key="1">
    <source>
        <dbReference type="SAM" id="MobiDB-lite"/>
    </source>
</evidence>
<organism evidence="2 3">
    <name type="scientific">Scleroderma citrinum Foug A</name>
    <dbReference type="NCBI Taxonomy" id="1036808"/>
    <lineage>
        <taxon>Eukaryota</taxon>
        <taxon>Fungi</taxon>
        <taxon>Dikarya</taxon>
        <taxon>Basidiomycota</taxon>
        <taxon>Agaricomycotina</taxon>
        <taxon>Agaricomycetes</taxon>
        <taxon>Agaricomycetidae</taxon>
        <taxon>Boletales</taxon>
        <taxon>Sclerodermatineae</taxon>
        <taxon>Sclerodermataceae</taxon>
        <taxon>Scleroderma</taxon>
    </lineage>
</organism>
<evidence type="ECO:0000313" key="2">
    <source>
        <dbReference type="EMBL" id="KIM53692.1"/>
    </source>
</evidence>